<comment type="similarity">
    <text evidence="2">Belongs to the thioredoxin family. DsbA subfamily.</text>
</comment>
<keyword evidence="5 7" id="KW-1015">Disulfide bond</keyword>
<dbReference type="PANTHER" id="PTHR35891">
    <property type="entry name" value="THIOL:DISULFIDE INTERCHANGE PROTEIN DSBA"/>
    <property type="match status" value="1"/>
</dbReference>
<evidence type="ECO:0000256" key="6">
    <source>
        <dbReference type="ARBA" id="ARBA00023284"/>
    </source>
</evidence>
<dbReference type="InterPro" id="IPR017937">
    <property type="entry name" value="Thioredoxin_CS"/>
</dbReference>
<feature type="signal peptide" evidence="9">
    <location>
        <begin position="1"/>
        <end position="20"/>
    </location>
</feature>
<evidence type="ECO:0000256" key="7">
    <source>
        <dbReference type="PIRNR" id="PIRNR001488"/>
    </source>
</evidence>
<evidence type="ECO:0000256" key="5">
    <source>
        <dbReference type="ARBA" id="ARBA00023157"/>
    </source>
</evidence>
<gene>
    <name evidence="11" type="ORF">C9I94_22795</name>
</gene>
<evidence type="ECO:0000259" key="10">
    <source>
        <dbReference type="PROSITE" id="PS51352"/>
    </source>
</evidence>
<organism evidence="11 12">
    <name type="scientific">Photobacterium swingsii</name>
    <dbReference type="NCBI Taxonomy" id="680026"/>
    <lineage>
        <taxon>Bacteria</taxon>
        <taxon>Pseudomonadati</taxon>
        <taxon>Pseudomonadota</taxon>
        <taxon>Gammaproteobacteria</taxon>
        <taxon>Vibrionales</taxon>
        <taxon>Vibrionaceae</taxon>
        <taxon>Photobacterium</taxon>
    </lineage>
</organism>
<accession>A0A0J8V7F8</accession>
<dbReference type="Proteomes" id="UP000240481">
    <property type="component" value="Unassembled WGS sequence"/>
</dbReference>
<dbReference type="GO" id="GO:0015036">
    <property type="term" value="F:disulfide oxidoreductase activity"/>
    <property type="evidence" value="ECO:0007669"/>
    <property type="project" value="UniProtKB-ARBA"/>
</dbReference>
<dbReference type="PROSITE" id="PS51352">
    <property type="entry name" value="THIOREDOXIN_2"/>
    <property type="match status" value="1"/>
</dbReference>
<comment type="caution">
    <text evidence="11">The sequence shown here is derived from an EMBL/GenBank/DDBJ whole genome shotgun (WGS) entry which is preliminary data.</text>
</comment>
<evidence type="ECO:0000256" key="3">
    <source>
        <dbReference type="ARBA" id="ARBA00022729"/>
    </source>
</evidence>
<dbReference type="PANTHER" id="PTHR35891:SF2">
    <property type="entry name" value="THIOL:DISULFIDE INTERCHANGE PROTEIN DSBA"/>
    <property type="match status" value="1"/>
</dbReference>
<dbReference type="CDD" id="cd03019">
    <property type="entry name" value="DsbA_DsbA"/>
    <property type="match status" value="1"/>
</dbReference>
<keyword evidence="4 7" id="KW-0574">Periplasm</keyword>
<evidence type="ECO:0000256" key="1">
    <source>
        <dbReference type="ARBA" id="ARBA00004418"/>
    </source>
</evidence>
<evidence type="ECO:0000256" key="8">
    <source>
        <dbReference type="PIRSR" id="PIRSR001488-1"/>
    </source>
</evidence>
<dbReference type="Pfam" id="PF01323">
    <property type="entry name" value="DSBA"/>
    <property type="match status" value="1"/>
</dbReference>
<dbReference type="AlphaFoldDB" id="A0A0J8V7F8"/>
<dbReference type="PIRSF" id="PIRSF001488">
    <property type="entry name" value="Tdi_protein"/>
    <property type="match status" value="1"/>
</dbReference>
<feature type="disulfide bond" description="Redox-active" evidence="8">
    <location>
        <begin position="50"/>
        <end position="53"/>
    </location>
</feature>
<name>A0A0J8V7F8_9GAMM</name>
<dbReference type="InterPro" id="IPR023205">
    <property type="entry name" value="DsbA/DsbL"/>
</dbReference>
<protein>
    <recommendedName>
        <fullName evidence="7">Thiol:disulfide interchange protein</fullName>
    </recommendedName>
</protein>
<dbReference type="InterPro" id="IPR050824">
    <property type="entry name" value="Thiol_disulfide_DsbA"/>
</dbReference>
<comment type="subcellular location">
    <subcellularLocation>
        <location evidence="1 7">Periplasm</location>
    </subcellularLocation>
</comment>
<keyword evidence="12" id="KW-1185">Reference proteome</keyword>
<sequence length="200" mass="22342">MMKTILAIASATLLSFSVQAAKFTEGDYYKVLELPKSSTPIVTEYFSFFCPHCNSFEPMIQQLKKTLPENAKFQKNHVSFMGGPMGKSLSKAYATSITLGVDDKMTPVLFNRIHGMQKAPRSDAELRQIFLDEGVKAEDYDGAFNSFAVNSMVNRYNKAFQDSGLTGVPAVVVNNKYLVQTGEIESAEEYFELVNFLLKK</sequence>
<evidence type="ECO:0000256" key="4">
    <source>
        <dbReference type="ARBA" id="ARBA00022764"/>
    </source>
</evidence>
<dbReference type="STRING" id="680026.AB733_18450"/>
<evidence type="ECO:0000313" key="11">
    <source>
        <dbReference type="EMBL" id="PSW20083.1"/>
    </source>
</evidence>
<evidence type="ECO:0000313" key="12">
    <source>
        <dbReference type="Proteomes" id="UP000240481"/>
    </source>
</evidence>
<reference evidence="11 12" key="1">
    <citation type="submission" date="2018-01" db="EMBL/GenBank/DDBJ databases">
        <title>Whole genome sequencing of Histamine producing bacteria.</title>
        <authorList>
            <person name="Butler K."/>
        </authorList>
    </citation>
    <scope>NUCLEOTIDE SEQUENCE [LARGE SCALE GENOMIC DNA]</scope>
    <source>
        <strain evidence="11 12">DSM 24669</strain>
    </source>
</reference>
<keyword evidence="6" id="KW-0676">Redox-active center</keyword>
<feature type="chain" id="PRO_5030009010" description="Thiol:disulfide interchange protein" evidence="9">
    <location>
        <begin position="21"/>
        <end position="200"/>
    </location>
</feature>
<evidence type="ECO:0000256" key="9">
    <source>
        <dbReference type="SAM" id="SignalP"/>
    </source>
</evidence>
<keyword evidence="3 9" id="KW-0732">Signal</keyword>
<dbReference type="OrthoDB" id="9784896at2"/>
<dbReference type="GO" id="GO:0042597">
    <property type="term" value="C:periplasmic space"/>
    <property type="evidence" value="ECO:0007669"/>
    <property type="project" value="UniProtKB-SubCell"/>
</dbReference>
<dbReference type="InterPro" id="IPR001853">
    <property type="entry name" value="DSBA-like_thioredoxin_dom"/>
</dbReference>
<evidence type="ECO:0000256" key="2">
    <source>
        <dbReference type="ARBA" id="ARBA00005791"/>
    </source>
</evidence>
<feature type="domain" description="Thioredoxin" evidence="10">
    <location>
        <begin position="7"/>
        <end position="199"/>
    </location>
</feature>
<dbReference type="InterPro" id="IPR013766">
    <property type="entry name" value="Thioredoxin_domain"/>
</dbReference>
<dbReference type="PROSITE" id="PS00194">
    <property type="entry name" value="THIOREDOXIN_1"/>
    <property type="match status" value="1"/>
</dbReference>
<dbReference type="InterPro" id="IPR036249">
    <property type="entry name" value="Thioredoxin-like_sf"/>
</dbReference>
<dbReference type="SUPFAM" id="SSF52833">
    <property type="entry name" value="Thioredoxin-like"/>
    <property type="match status" value="1"/>
</dbReference>
<dbReference type="EMBL" id="PYLZ01000018">
    <property type="protein sequence ID" value="PSW20083.1"/>
    <property type="molecule type" value="Genomic_DNA"/>
</dbReference>
<dbReference type="Gene3D" id="3.40.30.10">
    <property type="entry name" value="Glutaredoxin"/>
    <property type="match status" value="1"/>
</dbReference>
<proteinExistence type="inferred from homology"/>